<proteinExistence type="predicted"/>
<dbReference type="EMBL" id="CAJOBH010245860">
    <property type="protein sequence ID" value="CAF5124601.1"/>
    <property type="molecule type" value="Genomic_DNA"/>
</dbReference>
<dbReference type="AlphaFoldDB" id="A0A8S3EV31"/>
<dbReference type="EMBL" id="CAJOBJ010247292">
    <property type="protein sequence ID" value="CAF5087459.1"/>
    <property type="molecule type" value="Genomic_DNA"/>
</dbReference>
<evidence type="ECO:0000313" key="2">
    <source>
        <dbReference type="EMBL" id="CAF5124601.1"/>
    </source>
</evidence>
<sequence>NIDEPENIRINEETMVFIPIGPPLTAHDLERMQAKKDALIRRQIQRREEQLIKKNERLITAIDNQNECRLYEEYTAQRR</sequence>
<organism evidence="1 3">
    <name type="scientific">Rotaria magnacalcarata</name>
    <dbReference type="NCBI Taxonomy" id="392030"/>
    <lineage>
        <taxon>Eukaryota</taxon>
        <taxon>Metazoa</taxon>
        <taxon>Spiralia</taxon>
        <taxon>Gnathifera</taxon>
        <taxon>Rotifera</taxon>
        <taxon>Eurotatoria</taxon>
        <taxon>Bdelloidea</taxon>
        <taxon>Philodinida</taxon>
        <taxon>Philodinidae</taxon>
        <taxon>Rotaria</taxon>
    </lineage>
</organism>
<protein>
    <submittedName>
        <fullName evidence="1">Uncharacterized protein</fullName>
    </submittedName>
</protein>
<feature type="non-terminal residue" evidence="1">
    <location>
        <position position="1"/>
    </location>
</feature>
<dbReference type="Proteomes" id="UP000681967">
    <property type="component" value="Unassembled WGS sequence"/>
</dbReference>
<evidence type="ECO:0000313" key="3">
    <source>
        <dbReference type="Proteomes" id="UP000681720"/>
    </source>
</evidence>
<evidence type="ECO:0000313" key="1">
    <source>
        <dbReference type="EMBL" id="CAF5087459.1"/>
    </source>
</evidence>
<feature type="non-terminal residue" evidence="1">
    <location>
        <position position="79"/>
    </location>
</feature>
<accession>A0A8S3EV31</accession>
<gene>
    <name evidence="2" type="ORF">BYL167_LOCUS67575</name>
    <name evidence="1" type="ORF">GIL414_LOCUS62050</name>
</gene>
<reference evidence="1" key="1">
    <citation type="submission" date="2021-02" db="EMBL/GenBank/DDBJ databases">
        <authorList>
            <person name="Nowell W R."/>
        </authorList>
    </citation>
    <scope>NUCLEOTIDE SEQUENCE</scope>
</reference>
<comment type="caution">
    <text evidence="1">The sequence shown here is derived from an EMBL/GenBank/DDBJ whole genome shotgun (WGS) entry which is preliminary data.</text>
</comment>
<name>A0A8S3EV31_9BILA</name>
<dbReference type="Proteomes" id="UP000681720">
    <property type="component" value="Unassembled WGS sequence"/>
</dbReference>